<feature type="non-terminal residue" evidence="1">
    <location>
        <position position="171"/>
    </location>
</feature>
<proteinExistence type="predicted"/>
<reference evidence="1" key="1">
    <citation type="submission" date="2021-11" db="EMBL/GenBank/DDBJ databases">
        <authorList>
            <consortium name="Genoscope - CEA"/>
            <person name="William W."/>
        </authorList>
    </citation>
    <scope>NUCLEOTIDE SEQUENCE</scope>
</reference>
<protein>
    <submittedName>
        <fullName evidence="1">Uncharacterized protein</fullName>
    </submittedName>
</protein>
<evidence type="ECO:0000313" key="2">
    <source>
        <dbReference type="Proteomes" id="UP000789595"/>
    </source>
</evidence>
<evidence type="ECO:0000313" key="1">
    <source>
        <dbReference type="EMBL" id="CAH0364636.1"/>
    </source>
</evidence>
<feature type="non-terminal residue" evidence="1">
    <location>
        <position position="1"/>
    </location>
</feature>
<dbReference type="Proteomes" id="UP000789595">
    <property type="component" value="Unassembled WGS sequence"/>
</dbReference>
<name>A0A8J2SBS3_9STRA</name>
<dbReference type="EMBL" id="CAKKNE010000001">
    <property type="protein sequence ID" value="CAH0364636.1"/>
    <property type="molecule type" value="Genomic_DNA"/>
</dbReference>
<sequence length="171" mass="18555">LLCLELGRLATELRDRARSHKHNVSGGDERVVARAPARPRRRLEVALVVRARRGDLSNAAARLALALDLDAFRGRWCRGPPTRRRPPRRLFGAPRVGRRGARDGALRVLGRAEIRLGAVGAQFLDDVCDFALVLGMAASGAHAARRYCSWSPVIDGTTKRAVAAALQPAAL</sequence>
<organism evidence="1 2">
    <name type="scientific">Pelagomonas calceolata</name>
    <dbReference type="NCBI Taxonomy" id="35677"/>
    <lineage>
        <taxon>Eukaryota</taxon>
        <taxon>Sar</taxon>
        <taxon>Stramenopiles</taxon>
        <taxon>Ochrophyta</taxon>
        <taxon>Pelagophyceae</taxon>
        <taxon>Pelagomonadales</taxon>
        <taxon>Pelagomonadaceae</taxon>
        <taxon>Pelagomonas</taxon>
    </lineage>
</organism>
<accession>A0A8J2SBS3</accession>
<keyword evidence="2" id="KW-1185">Reference proteome</keyword>
<comment type="caution">
    <text evidence="1">The sequence shown here is derived from an EMBL/GenBank/DDBJ whole genome shotgun (WGS) entry which is preliminary data.</text>
</comment>
<dbReference type="AlphaFoldDB" id="A0A8J2SBS3"/>
<gene>
    <name evidence="1" type="ORF">PECAL_1P10090</name>
</gene>